<dbReference type="Pfam" id="PF00672">
    <property type="entry name" value="HAMP"/>
    <property type="match status" value="1"/>
</dbReference>
<dbReference type="PRINTS" id="PR00344">
    <property type="entry name" value="BCTRLSENSOR"/>
</dbReference>
<keyword evidence="11 14" id="KW-1133">Transmembrane helix</keyword>
<organism evidence="17 18">
    <name type="scientific">Halalkalibacter kiskunsagensis</name>
    <dbReference type="NCBI Taxonomy" id="1548599"/>
    <lineage>
        <taxon>Bacteria</taxon>
        <taxon>Bacillati</taxon>
        <taxon>Bacillota</taxon>
        <taxon>Bacilli</taxon>
        <taxon>Bacillales</taxon>
        <taxon>Bacillaceae</taxon>
        <taxon>Halalkalibacter</taxon>
    </lineage>
</organism>
<reference evidence="17 18" key="1">
    <citation type="submission" date="2024-09" db="EMBL/GenBank/DDBJ databases">
        <authorList>
            <person name="Sun Q."/>
            <person name="Mori K."/>
        </authorList>
    </citation>
    <scope>NUCLEOTIDE SEQUENCE [LARGE SCALE GENOMIC DNA]</scope>
    <source>
        <strain evidence="17 18">NCAIM B.02610</strain>
    </source>
</reference>
<dbReference type="InterPro" id="IPR003661">
    <property type="entry name" value="HisK_dim/P_dom"/>
</dbReference>
<dbReference type="Proteomes" id="UP001589838">
    <property type="component" value="Unassembled WGS sequence"/>
</dbReference>
<dbReference type="PANTHER" id="PTHR45528">
    <property type="entry name" value="SENSOR HISTIDINE KINASE CPXA"/>
    <property type="match status" value="1"/>
</dbReference>
<dbReference type="InterPro" id="IPR036097">
    <property type="entry name" value="HisK_dim/P_sf"/>
</dbReference>
<dbReference type="Gene3D" id="3.30.565.10">
    <property type="entry name" value="Histidine kinase-like ATPase, C-terminal domain"/>
    <property type="match status" value="1"/>
</dbReference>
<evidence type="ECO:0000256" key="13">
    <source>
        <dbReference type="ARBA" id="ARBA00023136"/>
    </source>
</evidence>
<dbReference type="InterPro" id="IPR050398">
    <property type="entry name" value="HssS/ArlS-like"/>
</dbReference>
<proteinExistence type="predicted"/>
<evidence type="ECO:0000256" key="9">
    <source>
        <dbReference type="ARBA" id="ARBA00022777"/>
    </source>
</evidence>
<dbReference type="CDD" id="cd06225">
    <property type="entry name" value="HAMP"/>
    <property type="match status" value="1"/>
</dbReference>
<dbReference type="Gene3D" id="1.10.287.130">
    <property type="match status" value="1"/>
</dbReference>
<dbReference type="GO" id="GO:0016301">
    <property type="term" value="F:kinase activity"/>
    <property type="evidence" value="ECO:0007669"/>
    <property type="project" value="UniProtKB-KW"/>
</dbReference>
<name>A0ABV6KC00_9BACI</name>
<evidence type="ECO:0000259" key="15">
    <source>
        <dbReference type="PROSITE" id="PS50109"/>
    </source>
</evidence>
<keyword evidence="4" id="KW-1003">Cell membrane</keyword>
<sequence>MKLSTKLSLLVFTSTLLIIVMMGVSFYILSKSFYKDQSQKDIEYRLDAHREVVEMHWGPETLEHVVIMESRNPENTFIVFDADFNVQTSTQPVSKEMLDRYKSWIVSVFITNERTEFVNTMTEHIPHIWSFEPFEIDGEIAGYLFIDQDTGSFEEARWTLLGITTFMGLITLLFSGMLTIFLSKRVTLPITNARSLTKQIAKGNFDVQLSSEGNDELSDLLRHISSMASQLKEFRDTRQQFLTNVAHDIRTPLTYIKAYASLLKDQQVEKELVHEQAAIIHQEAIRMEGLVKDLFQLMKLEEGSIPLNIQGTDLVELIQEATKKVKLDSDNKNIDLFFSSSAPSLVTNIDQDQFERALLNLLNNSIRHTNPNGKIQIRLEKWNNEIKIEIEDNGEGIPADDLPHIWARFYRVEKSRSTKHGGSGLGLAITKQIIELHGGTIQIDSTLNVGTVFMIKLFDS</sequence>
<evidence type="ECO:0000256" key="5">
    <source>
        <dbReference type="ARBA" id="ARBA00022553"/>
    </source>
</evidence>
<evidence type="ECO:0000256" key="1">
    <source>
        <dbReference type="ARBA" id="ARBA00000085"/>
    </source>
</evidence>
<dbReference type="EC" id="2.7.13.3" evidence="3"/>
<dbReference type="PROSITE" id="PS50885">
    <property type="entry name" value="HAMP"/>
    <property type="match status" value="1"/>
</dbReference>
<evidence type="ECO:0000256" key="4">
    <source>
        <dbReference type="ARBA" id="ARBA00022475"/>
    </source>
</evidence>
<keyword evidence="5" id="KW-0597">Phosphoprotein</keyword>
<evidence type="ECO:0000256" key="7">
    <source>
        <dbReference type="ARBA" id="ARBA00022692"/>
    </source>
</evidence>
<dbReference type="PANTHER" id="PTHR45528:SF1">
    <property type="entry name" value="SENSOR HISTIDINE KINASE CPXA"/>
    <property type="match status" value="1"/>
</dbReference>
<dbReference type="InterPro" id="IPR004358">
    <property type="entry name" value="Sig_transdc_His_kin-like_C"/>
</dbReference>
<keyword evidence="9 17" id="KW-0418">Kinase</keyword>
<comment type="subcellular location">
    <subcellularLocation>
        <location evidence="2">Cell membrane</location>
        <topology evidence="2">Multi-pass membrane protein</topology>
    </subcellularLocation>
</comment>
<comment type="catalytic activity">
    <reaction evidence="1">
        <text>ATP + protein L-histidine = ADP + protein N-phospho-L-histidine.</text>
        <dbReference type="EC" id="2.7.13.3"/>
    </reaction>
</comment>
<keyword evidence="7 14" id="KW-0812">Transmembrane</keyword>
<keyword evidence="18" id="KW-1185">Reference proteome</keyword>
<dbReference type="PROSITE" id="PS50109">
    <property type="entry name" value="HIS_KIN"/>
    <property type="match status" value="1"/>
</dbReference>
<evidence type="ECO:0000256" key="10">
    <source>
        <dbReference type="ARBA" id="ARBA00022840"/>
    </source>
</evidence>
<dbReference type="RefSeq" id="WP_335963793.1">
    <property type="nucleotide sequence ID" value="NZ_JAXBLX010000063.1"/>
</dbReference>
<evidence type="ECO:0000256" key="12">
    <source>
        <dbReference type="ARBA" id="ARBA00023012"/>
    </source>
</evidence>
<dbReference type="SMART" id="SM00387">
    <property type="entry name" value="HATPase_c"/>
    <property type="match status" value="1"/>
</dbReference>
<comment type="caution">
    <text evidence="17">The sequence shown here is derived from an EMBL/GenBank/DDBJ whole genome shotgun (WGS) entry which is preliminary data.</text>
</comment>
<evidence type="ECO:0000259" key="16">
    <source>
        <dbReference type="PROSITE" id="PS50885"/>
    </source>
</evidence>
<dbReference type="Pfam" id="PF00512">
    <property type="entry name" value="HisKA"/>
    <property type="match status" value="1"/>
</dbReference>
<feature type="transmembrane region" description="Helical" evidence="14">
    <location>
        <begin position="158"/>
        <end position="182"/>
    </location>
</feature>
<evidence type="ECO:0000313" key="17">
    <source>
        <dbReference type="EMBL" id="MFC0470838.1"/>
    </source>
</evidence>
<evidence type="ECO:0000256" key="11">
    <source>
        <dbReference type="ARBA" id="ARBA00022989"/>
    </source>
</evidence>
<dbReference type="InterPro" id="IPR036890">
    <property type="entry name" value="HATPase_C_sf"/>
</dbReference>
<feature type="transmembrane region" description="Helical" evidence="14">
    <location>
        <begin position="7"/>
        <end position="29"/>
    </location>
</feature>
<dbReference type="EMBL" id="JBHLUX010000026">
    <property type="protein sequence ID" value="MFC0470838.1"/>
    <property type="molecule type" value="Genomic_DNA"/>
</dbReference>
<dbReference type="Pfam" id="PF02518">
    <property type="entry name" value="HATPase_c"/>
    <property type="match status" value="1"/>
</dbReference>
<evidence type="ECO:0000256" key="8">
    <source>
        <dbReference type="ARBA" id="ARBA00022741"/>
    </source>
</evidence>
<keyword evidence="8" id="KW-0547">Nucleotide-binding</keyword>
<dbReference type="SMART" id="SM00388">
    <property type="entry name" value="HisKA"/>
    <property type="match status" value="1"/>
</dbReference>
<dbReference type="SMART" id="SM00304">
    <property type="entry name" value="HAMP"/>
    <property type="match status" value="1"/>
</dbReference>
<keyword evidence="12" id="KW-0902">Two-component regulatory system</keyword>
<keyword evidence="13 14" id="KW-0472">Membrane</keyword>
<evidence type="ECO:0000256" key="6">
    <source>
        <dbReference type="ARBA" id="ARBA00022679"/>
    </source>
</evidence>
<dbReference type="InterPro" id="IPR003660">
    <property type="entry name" value="HAMP_dom"/>
</dbReference>
<dbReference type="SUPFAM" id="SSF158472">
    <property type="entry name" value="HAMP domain-like"/>
    <property type="match status" value="1"/>
</dbReference>
<dbReference type="SUPFAM" id="SSF55874">
    <property type="entry name" value="ATPase domain of HSP90 chaperone/DNA topoisomerase II/histidine kinase"/>
    <property type="match status" value="1"/>
</dbReference>
<dbReference type="SUPFAM" id="SSF47384">
    <property type="entry name" value="Homodimeric domain of signal transducing histidine kinase"/>
    <property type="match status" value="1"/>
</dbReference>
<dbReference type="Gene3D" id="6.10.340.10">
    <property type="match status" value="1"/>
</dbReference>
<keyword evidence="10" id="KW-0067">ATP-binding</keyword>
<evidence type="ECO:0000256" key="3">
    <source>
        <dbReference type="ARBA" id="ARBA00012438"/>
    </source>
</evidence>
<keyword evidence="6" id="KW-0808">Transferase</keyword>
<dbReference type="CDD" id="cd00082">
    <property type="entry name" value="HisKA"/>
    <property type="match status" value="1"/>
</dbReference>
<accession>A0ABV6KC00</accession>
<protein>
    <recommendedName>
        <fullName evidence="3">histidine kinase</fullName>
        <ecNumber evidence="3">2.7.13.3</ecNumber>
    </recommendedName>
</protein>
<evidence type="ECO:0000256" key="2">
    <source>
        <dbReference type="ARBA" id="ARBA00004651"/>
    </source>
</evidence>
<feature type="domain" description="Histidine kinase" evidence="15">
    <location>
        <begin position="244"/>
        <end position="460"/>
    </location>
</feature>
<evidence type="ECO:0000313" key="18">
    <source>
        <dbReference type="Proteomes" id="UP001589838"/>
    </source>
</evidence>
<dbReference type="InterPro" id="IPR003594">
    <property type="entry name" value="HATPase_dom"/>
</dbReference>
<dbReference type="InterPro" id="IPR005467">
    <property type="entry name" value="His_kinase_dom"/>
</dbReference>
<gene>
    <name evidence="17" type="ORF">ACFFHM_10110</name>
</gene>
<dbReference type="CDD" id="cd00075">
    <property type="entry name" value="HATPase"/>
    <property type="match status" value="1"/>
</dbReference>
<evidence type="ECO:0000256" key="14">
    <source>
        <dbReference type="SAM" id="Phobius"/>
    </source>
</evidence>
<feature type="domain" description="HAMP" evidence="16">
    <location>
        <begin position="184"/>
        <end position="236"/>
    </location>
</feature>